<keyword evidence="2" id="KW-1185">Reference proteome</keyword>
<accession>A0ABV0S0A6</accession>
<gene>
    <name evidence="1" type="ORF">XENOCAPTIV_019472</name>
</gene>
<proteinExistence type="predicted"/>
<comment type="caution">
    <text evidence="1">The sequence shown here is derived from an EMBL/GenBank/DDBJ whole genome shotgun (WGS) entry which is preliminary data.</text>
</comment>
<evidence type="ECO:0000313" key="2">
    <source>
        <dbReference type="Proteomes" id="UP001434883"/>
    </source>
</evidence>
<dbReference type="Proteomes" id="UP001434883">
    <property type="component" value="Unassembled WGS sequence"/>
</dbReference>
<organism evidence="1 2">
    <name type="scientific">Xenoophorus captivus</name>
    <dbReference type="NCBI Taxonomy" id="1517983"/>
    <lineage>
        <taxon>Eukaryota</taxon>
        <taxon>Metazoa</taxon>
        <taxon>Chordata</taxon>
        <taxon>Craniata</taxon>
        <taxon>Vertebrata</taxon>
        <taxon>Euteleostomi</taxon>
        <taxon>Actinopterygii</taxon>
        <taxon>Neopterygii</taxon>
        <taxon>Teleostei</taxon>
        <taxon>Neoteleostei</taxon>
        <taxon>Acanthomorphata</taxon>
        <taxon>Ovalentaria</taxon>
        <taxon>Atherinomorphae</taxon>
        <taxon>Cyprinodontiformes</taxon>
        <taxon>Goodeidae</taxon>
        <taxon>Xenoophorus</taxon>
    </lineage>
</organism>
<dbReference type="EMBL" id="JAHRIN010062946">
    <property type="protein sequence ID" value="MEQ2213695.1"/>
    <property type="molecule type" value="Genomic_DNA"/>
</dbReference>
<reference evidence="1 2" key="1">
    <citation type="submission" date="2021-06" db="EMBL/GenBank/DDBJ databases">
        <authorList>
            <person name="Palmer J.M."/>
        </authorList>
    </citation>
    <scope>NUCLEOTIDE SEQUENCE [LARGE SCALE GENOMIC DNA]</scope>
    <source>
        <strain evidence="1 2">XC_2019</strain>
        <tissue evidence="1">Muscle</tissue>
    </source>
</reference>
<sequence>MIPGGVWTLRTGLSANIVVSNCNMFSSELIEIYRWCFKPHVSANINNQTIRRRNPRSLSAKVKNISPGQGQIKLSVEISEQLENILVSNISAGKKVKREKQFNIY</sequence>
<name>A0ABV0S0A6_9TELE</name>
<protein>
    <submittedName>
        <fullName evidence="1">Uncharacterized protein</fullName>
    </submittedName>
</protein>
<evidence type="ECO:0000313" key="1">
    <source>
        <dbReference type="EMBL" id="MEQ2213695.1"/>
    </source>
</evidence>